<sequence length="161" mass="18301">MAIDQNEFWDENYYNHPSLTEDMLSAAETILNVKLPKLLIDLLRIQNGGYTKGFAFPMAEKTTWAPNHVPLTNLFGIVADKSIETAQNILATPYMIKEWGLPEKQVLLTGDGPWWITLDYRNSDVPTVRWIDVDCGEDIHVADSFDDFINGLLPVISFIEK</sequence>
<protein>
    <submittedName>
        <fullName evidence="2">SMI1/KNR4 family protein</fullName>
    </submittedName>
</protein>
<keyword evidence="3" id="KW-1185">Reference proteome</keyword>
<dbReference type="InterPro" id="IPR018958">
    <property type="entry name" value="Knr4/Smi1-like_dom"/>
</dbReference>
<dbReference type="SMART" id="SM00860">
    <property type="entry name" value="SMI1_KNR4"/>
    <property type="match status" value="1"/>
</dbReference>
<evidence type="ECO:0000313" key="2">
    <source>
        <dbReference type="EMBL" id="QNF34942.1"/>
    </source>
</evidence>
<dbReference type="Gene3D" id="3.40.1580.10">
    <property type="entry name" value="SMI1/KNR4-like"/>
    <property type="match status" value="1"/>
</dbReference>
<dbReference type="KEGG" id="aswu:HUW51_20275"/>
<evidence type="ECO:0000259" key="1">
    <source>
        <dbReference type="SMART" id="SM00860"/>
    </source>
</evidence>
<evidence type="ECO:0000313" key="3">
    <source>
        <dbReference type="Proteomes" id="UP000515237"/>
    </source>
</evidence>
<dbReference type="InterPro" id="IPR037883">
    <property type="entry name" value="Knr4/Smi1-like_sf"/>
</dbReference>
<dbReference type="AlphaFoldDB" id="A0A7G7GCQ8"/>
<dbReference type="SUPFAM" id="SSF160631">
    <property type="entry name" value="SMI1/KNR4-like"/>
    <property type="match status" value="1"/>
</dbReference>
<gene>
    <name evidence="2" type="ORF">HUW51_20275</name>
</gene>
<accession>A0A7G7GCQ8</accession>
<feature type="domain" description="Knr4/Smi1-like" evidence="1">
    <location>
        <begin position="18"/>
        <end position="151"/>
    </location>
</feature>
<organism evidence="2 3">
    <name type="scientific">Adhaeribacter swui</name>
    <dbReference type="NCBI Taxonomy" id="2086471"/>
    <lineage>
        <taxon>Bacteria</taxon>
        <taxon>Pseudomonadati</taxon>
        <taxon>Bacteroidota</taxon>
        <taxon>Cytophagia</taxon>
        <taxon>Cytophagales</taxon>
        <taxon>Hymenobacteraceae</taxon>
        <taxon>Adhaeribacter</taxon>
    </lineage>
</organism>
<proteinExistence type="predicted"/>
<dbReference type="Pfam" id="PF09346">
    <property type="entry name" value="SMI1_KNR4"/>
    <property type="match status" value="1"/>
</dbReference>
<reference evidence="2 3" key="1">
    <citation type="journal article" date="2018" name="Int. J. Syst. Evol. Microbiol.">
        <title>Adhaeribacter swui sp. nov., isolated from wet mud.</title>
        <authorList>
            <person name="Kim D.U."/>
            <person name="Kim K.W."/>
            <person name="Kang M.S."/>
            <person name="Kim J.Y."/>
            <person name="Jang J.H."/>
            <person name="Kim M.K."/>
        </authorList>
    </citation>
    <scope>NUCLEOTIDE SEQUENCE [LARGE SCALE GENOMIC DNA]</scope>
    <source>
        <strain evidence="2 3">KCTC 52873</strain>
    </source>
</reference>
<name>A0A7G7GCQ8_9BACT</name>
<dbReference type="Proteomes" id="UP000515237">
    <property type="component" value="Chromosome"/>
</dbReference>
<dbReference type="RefSeq" id="WP_185271435.1">
    <property type="nucleotide sequence ID" value="NZ_CP055156.1"/>
</dbReference>
<dbReference type="EMBL" id="CP055156">
    <property type="protein sequence ID" value="QNF34942.1"/>
    <property type="molecule type" value="Genomic_DNA"/>
</dbReference>